<evidence type="ECO:0000313" key="3">
    <source>
        <dbReference type="EMBL" id="SUZ70633.1"/>
    </source>
</evidence>
<feature type="non-terminal residue" evidence="3">
    <location>
        <position position="1"/>
    </location>
</feature>
<dbReference type="Pfam" id="PF00499">
    <property type="entry name" value="Oxidored_q3"/>
    <property type="match status" value="1"/>
</dbReference>
<gene>
    <name evidence="3" type="ORF">METZ01_LOCUS23487</name>
</gene>
<evidence type="ECO:0008006" key="4">
    <source>
        <dbReference type="Google" id="ProtNLM"/>
    </source>
</evidence>
<evidence type="ECO:0000256" key="1">
    <source>
        <dbReference type="SAM" id="MobiDB-lite"/>
    </source>
</evidence>
<protein>
    <recommendedName>
        <fullName evidence="4">NADH-quinone oxidoreductase subunit J</fullName>
    </recommendedName>
</protein>
<dbReference type="Gene3D" id="1.20.120.1200">
    <property type="entry name" value="NADH-ubiquinone/plastoquinone oxidoreductase chain 6, subunit NuoJ"/>
    <property type="match status" value="1"/>
</dbReference>
<dbReference type="GO" id="GO:0008137">
    <property type="term" value="F:NADH dehydrogenase (ubiquinone) activity"/>
    <property type="evidence" value="ECO:0007669"/>
    <property type="project" value="InterPro"/>
</dbReference>
<proteinExistence type="predicted"/>
<dbReference type="EMBL" id="UINC01001096">
    <property type="protein sequence ID" value="SUZ70633.1"/>
    <property type="molecule type" value="Genomic_DNA"/>
</dbReference>
<dbReference type="PANTHER" id="PTHR33269">
    <property type="entry name" value="NADH-UBIQUINONE OXIDOREDUCTASE CHAIN 6"/>
    <property type="match status" value="1"/>
</dbReference>
<keyword evidence="2" id="KW-1133">Transmembrane helix</keyword>
<feature type="region of interest" description="Disordered" evidence="1">
    <location>
        <begin position="167"/>
        <end position="201"/>
    </location>
</feature>
<dbReference type="PANTHER" id="PTHR33269:SF19">
    <property type="entry name" value="NADH-QUINONE OXIDOREDUCTASE SUBUNIT J"/>
    <property type="match status" value="1"/>
</dbReference>
<feature type="transmembrane region" description="Helical" evidence="2">
    <location>
        <begin position="127"/>
        <end position="148"/>
    </location>
</feature>
<dbReference type="AlphaFoldDB" id="A0A381PZ15"/>
<name>A0A381PZ15_9ZZZZ</name>
<keyword evidence="2" id="KW-0812">Transmembrane</keyword>
<keyword evidence="2" id="KW-0472">Membrane</keyword>
<feature type="transmembrane region" description="Helical" evidence="2">
    <location>
        <begin position="7"/>
        <end position="27"/>
    </location>
</feature>
<organism evidence="3">
    <name type="scientific">marine metagenome</name>
    <dbReference type="NCBI Taxonomy" id="408172"/>
    <lineage>
        <taxon>unclassified sequences</taxon>
        <taxon>metagenomes</taxon>
        <taxon>ecological metagenomes</taxon>
    </lineage>
</organism>
<feature type="transmembrane region" description="Helical" evidence="2">
    <location>
        <begin position="33"/>
        <end position="55"/>
    </location>
</feature>
<dbReference type="InterPro" id="IPR001457">
    <property type="entry name" value="NADH_UbQ/plastoQ_OxRdtase_su6"/>
</dbReference>
<accession>A0A381PZ15</accession>
<evidence type="ECO:0000256" key="2">
    <source>
        <dbReference type="SAM" id="Phobius"/>
    </source>
</evidence>
<sequence length="201" mass="20505">VLVARNPVHAALFLVQTLFGVAVLFVLQDATFLAAVQIIVYAGAVVILFLFVIMLLGVDRAEDLGVEPIVGQRPVAAVVGASLLGLLLTALLVSVDGPTGARGANAPLGDAGDNTRRLGEALFTDHVFAVELTAILLTVAVVGAVVLARRVHGPLAPLPVVVVASVVDDHPDDGPPDDNPPDNGPRDIDGVPDGVDGGADT</sequence>
<reference evidence="3" key="1">
    <citation type="submission" date="2018-05" db="EMBL/GenBank/DDBJ databases">
        <authorList>
            <person name="Lanie J.A."/>
            <person name="Ng W.-L."/>
            <person name="Kazmierczak K.M."/>
            <person name="Andrzejewski T.M."/>
            <person name="Davidsen T.M."/>
            <person name="Wayne K.J."/>
            <person name="Tettelin H."/>
            <person name="Glass J.I."/>
            <person name="Rusch D."/>
            <person name="Podicherti R."/>
            <person name="Tsui H.-C.T."/>
            <person name="Winkler M.E."/>
        </authorList>
    </citation>
    <scope>NUCLEOTIDE SEQUENCE</scope>
</reference>
<feature type="transmembrane region" description="Helical" evidence="2">
    <location>
        <begin position="75"/>
        <end position="95"/>
    </location>
</feature>
<dbReference type="InterPro" id="IPR042106">
    <property type="entry name" value="Nuo/plastoQ_OxRdtase_6_NuoJ"/>
</dbReference>